<dbReference type="InterPro" id="IPR005225">
    <property type="entry name" value="Small_GTP-bd"/>
</dbReference>
<evidence type="ECO:0000256" key="4">
    <source>
        <dbReference type="ARBA" id="ARBA00022741"/>
    </source>
</evidence>
<evidence type="ECO:0000256" key="6">
    <source>
        <dbReference type="ARBA" id="ARBA00023134"/>
    </source>
</evidence>
<dbReference type="AlphaFoldDB" id="A0A6J7IFL2"/>
<protein>
    <recommendedName>
        <fullName evidence="1">sulfate adenylyltransferase</fullName>
        <ecNumber evidence="1">2.7.7.4</ecNumber>
    </recommendedName>
</protein>
<dbReference type="PANTHER" id="PTHR23115">
    <property type="entry name" value="TRANSLATION FACTOR"/>
    <property type="match status" value="1"/>
</dbReference>
<dbReference type="PROSITE" id="PS51722">
    <property type="entry name" value="G_TR_2"/>
    <property type="match status" value="1"/>
</dbReference>
<name>A0A6J7IFL2_9ZZZZ</name>
<keyword evidence="2" id="KW-0808">Transferase</keyword>
<dbReference type="CDD" id="cd04166">
    <property type="entry name" value="CysN_ATPS"/>
    <property type="match status" value="1"/>
</dbReference>
<evidence type="ECO:0000313" key="9">
    <source>
        <dbReference type="EMBL" id="CAB4929017.1"/>
    </source>
</evidence>
<evidence type="ECO:0000259" key="7">
    <source>
        <dbReference type="PROSITE" id="PS51722"/>
    </source>
</evidence>
<evidence type="ECO:0000256" key="3">
    <source>
        <dbReference type="ARBA" id="ARBA00022695"/>
    </source>
</evidence>
<evidence type="ECO:0000313" key="10">
    <source>
        <dbReference type="EMBL" id="CAB5019993.1"/>
    </source>
</evidence>
<dbReference type="EMBL" id="CAFBOS010000227">
    <property type="protein sequence ID" value="CAB5019993.1"/>
    <property type="molecule type" value="Genomic_DNA"/>
</dbReference>
<dbReference type="InterPro" id="IPR027417">
    <property type="entry name" value="P-loop_NTPase"/>
</dbReference>
<reference evidence="9" key="1">
    <citation type="submission" date="2020-05" db="EMBL/GenBank/DDBJ databases">
        <authorList>
            <person name="Chiriac C."/>
            <person name="Salcher M."/>
            <person name="Ghai R."/>
            <person name="Kavagutti S V."/>
        </authorList>
    </citation>
    <scope>NUCLEOTIDE SEQUENCE</scope>
</reference>
<evidence type="ECO:0000313" key="8">
    <source>
        <dbReference type="EMBL" id="CAB4765191.1"/>
    </source>
</evidence>
<evidence type="ECO:0000256" key="2">
    <source>
        <dbReference type="ARBA" id="ARBA00022679"/>
    </source>
</evidence>
<dbReference type="FunFam" id="3.40.50.300:FF:000119">
    <property type="entry name" value="Sulfate adenylyltransferase subunit 1"/>
    <property type="match status" value="1"/>
</dbReference>
<dbReference type="InterPro" id="IPR054696">
    <property type="entry name" value="GTP-eEF1A_C"/>
</dbReference>
<dbReference type="CDD" id="cd04095">
    <property type="entry name" value="CysN_NoDQ_III"/>
    <property type="match status" value="1"/>
</dbReference>
<dbReference type="InterPro" id="IPR044138">
    <property type="entry name" value="CysN_II"/>
</dbReference>
<dbReference type="CDD" id="cd03695">
    <property type="entry name" value="CysN_NodQ_II"/>
    <property type="match status" value="1"/>
</dbReference>
<dbReference type="InterPro" id="IPR011779">
    <property type="entry name" value="SO4_adenylTrfase_lsu"/>
</dbReference>
<dbReference type="EMBL" id="CAFBMH010000130">
    <property type="protein sequence ID" value="CAB4929017.1"/>
    <property type="molecule type" value="Genomic_DNA"/>
</dbReference>
<dbReference type="SUPFAM" id="SSF52540">
    <property type="entry name" value="P-loop containing nucleoside triphosphate hydrolases"/>
    <property type="match status" value="1"/>
</dbReference>
<dbReference type="GO" id="GO:0004781">
    <property type="term" value="F:sulfate adenylyltransferase (ATP) activity"/>
    <property type="evidence" value="ECO:0007669"/>
    <property type="project" value="UniProtKB-EC"/>
</dbReference>
<dbReference type="PROSITE" id="PS00301">
    <property type="entry name" value="G_TR_1"/>
    <property type="match status" value="1"/>
</dbReference>
<feature type="domain" description="Tr-type G" evidence="7">
    <location>
        <begin position="1"/>
        <end position="230"/>
    </location>
</feature>
<dbReference type="GO" id="GO:0005524">
    <property type="term" value="F:ATP binding"/>
    <property type="evidence" value="ECO:0007669"/>
    <property type="project" value="UniProtKB-KW"/>
</dbReference>
<dbReference type="InterPro" id="IPR044139">
    <property type="entry name" value="CysN_NoDQ_III"/>
</dbReference>
<dbReference type="GO" id="GO:0005525">
    <property type="term" value="F:GTP binding"/>
    <property type="evidence" value="ECO:0007669"/>
    <property type="project" value="UniProtKB-KW"/>
</dbReference>
<keyword evidence="6" id="KW-0342">GTP-binding</keyword>
<dbReference type="InterPro" id="IPR009001">
    <property type="entry name" value="Transl_elong_EF1A/Init_IF2_C"/>
</dbReference>
<gene>
    <name evidence="8" type="ORF">UFOPK2754_02712</name>
    <name evidence="9" type="ORF">UFOPK3543_02543</name>
    <name evidence="10" type="ORF">UFOPK3967_02701</name>
</gene>
<proteinExistence type="predicted"/>
<dbReference type="Pfam" id="PF00009">
    <property type="entry name" value="GTP_EFTU"/>
    <property type="match status" value="1"/>
</dbReference>
<dbReference type="NCBIfam" id="TIGR02034">
    <property type="entry name" value="CysN"/>
    <property type="match status" value="1"/>
</dbReference>
<dbReference type="InterPro" id="IPR031157">
    <property type="entry name" value="G_TR_CS"/>
</dbReference>
<dbReference type="Gene3D" id="2.40.30.10">
    <property type="entry name" value="Translation factors"/>
    <property type="match status" value="2"/>
</dbReference>
<dbReference type="InterPro" id="IPR009000">
    <property type="entry name" value="Transl_B-barrel_sf"/>
</dbReference>
<dbReference type="InterPro" id="IPR041757">
    <property type="entry name" value="CysN_GTP-bd"/>
</dbReference>
<dbReference type="Pfam" id="PF22594">
    <property type="entry name" value="GTP-eEF1A_C"/>
    <property type="match status" value="1"/>
</dbReference>
<dbReference type="NCBIfam" id="NF003478">
    <property type="entry name" value="PRK05124.1"/>
    <property type="match status" value="1"/>
</dbReference>
<keyword evidence="4" id="KW-0547">Nucleotide-binding</keyword>
<dbReference type="Gene3D" id="3.40.50.300">
    <property type="entry name" value="P-loop containing nucleotide triphosphate hydrolases"/>
    <property type="match status" value="1"/>
</dbReference>
<dbReference type="SUPFAM" id="SSF50447">
    <property type="entry name" value="Translation proteins"/>
    <property type="match status" value="1"/>
</dbReference>
<dbReference type="SUPFAM" id="SSF50465">
    <property type="entry name" value="EF-Tu/eEF-1alpha/eIF2-gamma C-terminal domain"/>
    <property type="match status" value="1"/>
</dbReference>
<dbReference type="InterPro" id="IPR000795">
    <property type="entry name" value="T_Tr_GTP-bd_dom"/>
</dbReference>
<dbReference type="EMBL" id="CAEZYR010000135">
    <property type="protein sequence ID" value="CAB4765191.1"/>
    <property type="molecule type" value="Genomic_DNA"/>
</dbReference>
<keyword evidence="3" id="KW-0548">Nucleotidyltransferase</keyword>
<dbReference type="InterPro" id="IPR050100">
    <property type="entry name" value="TRAFAC_GTPase_members"/>
</dbReference>
<sequence>MELLRFATAGSVDDGKSTLIGRLLYDTKSIFQDQLEAVERTSIQMGSEYVNLALLTDGLRAEREQGITIDVAYRYFATPKRKFIIADTPGHVQYTRNMVTGASTADLAVVLVDVRNGVVEQSRRHAFISTLLRIPHLVVCVNKMDLVGYDEAAFEAVKAQFREFAMKLDVSDLTFIPVSALHGDNVVERSPNMPWYQGPSLLHHLEEVHIASDRNLIDARFPVQYVLRPYSDEFHDYRGFAGTVAGGVLKPGDPVVVLPSGFSSTIASIDTFDGPVDEAFPPMSVTVRLTDDIDVSRGDMLCRPHNQPHVGQDIDAMVCWMSEKASLTPGLKLSIKHTTRSARVLVKDLQYRLDVNTLHREEGADRLGLNDIGRVTLRTTQPLFFDEYRRNRTTGSFVLVDEATMATVGAGMIIGPAS</sequence>
<accession>A0A6J7IFL2</accession>
<evidence type="ECO:0000256" key="5">
    <source>
        <dbReference type="ARBA" id="ARBA00022840"/>
    </source>
</evidence>
<dbReference type="EC" id="2.7.7.4" evidence="1"/>
<dbReference type="PRINTS" id="PR00315">
    <property type="entry name" value="ELONGATNFCT"/>
</dbReference>
<keyword evidence="5" id="KW-0067">ATP-binding</keyword>
<organism evidence="9">
    <name type="scientific">freshwater metagenome</name>
    <dbReference type="NCBI Taxonomy" id="449393"/>
    <lineage>
        <taxon>unclassified sequences</taxon>
        <taxon>metagenomes</taxon>
        <taxon>ecological metagenomes</taxon>
    </lineage>
</organism>
<dbReference type="NCBIfam" id="TIGR00231">
    <property type="entry name" value="small_GTP"/>
    <property type="match status" value="1"/>
</dbReference>
<dbReference type="GO" id="GO:0003924">
    <property type="term" value="F:GTPase activity"/>
    <property type="evidence" value="ECO:0007669"/>
    <property type="project" value="InterPro"/>
</dbReference>
<evidence type="ECO:0000256" key="1">
    <source>
        <dbReference type="ARBA" id="ARBA00012391"/>
    </source>
</evidence>
<dbReference type="GO" id="GO:0006790">
    <property type="term" value="P:sulfur compound metabolic process"/>
    <property type="evidence" value="ECO:0007669"/>
    <property type="project" value="InterPro"/>
</dbReference>